<organism evidence="7 8">
    <name type="scientific">Vibrio stylophorae</name>
    <dbReference type="NCBI Taxonomy" id="659351"/>
    <lineage>
        <taxon>Bacteria</taxon>
        <taxon>Pseudomonadati</taxon>
        <taxon>Pseudomonadota</taxon>
        <taxon>Gammaproteobacteria</taxon>
        <taxon>Vibrionales</taxon>
        <taxon>Vibrionaceae</taxon>
        <taxon>Vibrio</taxon>
    </lineage>
</organism>
<proteinExistence type="inferred from homology"/>
<evidence type="ECO:0000256" key="4">
    <source>
        <dbReference type="ARBA" id="ARBA00022496"/>
    </source>
</evidence>
<keyword evidence="3" id="KW-0813">Transport</keyword>
<dbReference type="Gene3D" id="3.40.50.1980">
    <property type="entry name" value="Nitrogenase molybdenum iron protein domain"/>
    <property type="match status" value="2"/>
</dbReference>
<name>A0ABN8DTN0_9VIBR</name>
<gene>
    <name evidence="7" type="primary">yclQ</name>
    <name evidence="7" type="ORF">VST7929_01129</name>
</gene>
<feature type="domain" description="Fe/B12 periplasmic-binding" evidence="6">
    <location>
        <begin position="43"/>
        <end position="306"/>
    </location>
</feature>
<keyword evidence="8" id="KW-1185">Reference proteome</keyword>
<evidence type="ECO:0000313" key="7">
    <source>
        <dbReference type="EMBL" id="CAH0533265.1"/>
    </source>
</evidence>
<dbReference type="CDD" id="cd01140">
    <property type="entry name" value="FatB"/>
    <property type="match status" value="1"/>
</dbReference>
<dbReference type="InterPro" id="IPR033870">
    <property type="entry name" value="FatB"/>
</dbReference>
<comment type="subcellular location">
    <subcellularLocation>
        <location evidence="1">Cell envelope</location>
    </subcellularLocation>
</comment>
<comment type="similarity">
    <text evidence="2">Belongs to the bacterial solute-binding protein 8 family.</text>
</comment>
<dbReference type="PANTHER" id="PTHR30532:SF28">
    <property type="entry name" value="PETROBACTIN-BINDING PROTEIN YCLQ"/>
    <property type="match status" value="1"/>
</dbReference>
<dbReference type="EMBL" id="CAKLDI010000001">
    <property type="protein sequence ID" value="CAH0533265.1"/>
    <property type="molecule type" value="Genomic_DNA"/>
</dbReference>
<dbReference type="PROSITE" id="PS50983">
    <property type="entry name" value="FE_B12_PBP"/>
    <property type="match status" value="1"/>
</dbReference>
<dbReference type="InterPro" id="IPR051313">
    <property type="entry name" value="Bact_iron-sidero_bind"/>
</dbReference>
<evidence type="ECO:0000259" key="6">
    <source>
        <dbReference type="PROSITE" id="PS50983"/>
    </source>
</evidence>
<keyword evidence="4" id="KW-0406">Ion transport</keyword>
<dbReference type="InterPro" id="IPR002491">
    <property type="entry name" value="ABC_transptr_periplasmic_BD"/>
</dbReference>
<evidence type="ECO:0000256" key="5">
    <source>
        <dbReference type="ARBA" id="ARBA00022729"/>
    </source>
</evidence>
<protein>
    <submittedName>
        <fullName evidence="7">Petrobactin-binding protein YclQ</fullName>
    </submittedName>
</protein>
<dbReference type="PANTHER" id="PTHR30532">
    <property type="entry name" value="IRON III DICITRATE-BINDING PERIPLASMIC PROTEIN"/>
    <property type="match status" value="1"/>
</dbReference>
<dbReference type="RefSeq" id="WP_237465597.1">
    <property type="nucleotide sequence ID" value="NZ_CAKLDI010000001.1"/>
</dbReference>
<evidence type="ECO:0000256" key="2">
    <source>
        <dbReference type="ARBA" id="ARBA00008814"/>
    </source>
</evidence>
<evidence type="ECO:0000313" key="8">
    <source>
        <dbReference type="Proteomes" id="UP000838672"/>
    </source>
</evidence>
<accession>A0ABN8DTN0</accession>
<reference evidence="7" key="1">
    <citation type="submission" date="2021-11" db="EMBL/GenBank/DDBJ databases">
        <authorList>
            <person name="Rodrigo-Torres L."/>
            <person name="Arahal R. D."/>
            <person name="Lucena T."/>
        </authorList>
    </citation>
    <scope>NUCLEOTIDE SEQUENCE</scope>
    <source>
        <strain evidence="7">CECT 7929</strain>
    </source>
</reference>
<dbReference type="SUPFAM" id="SSF53807">
    <property type="entry name" value="Helical backbone' metal receptor"/>
    <property type="match status" value="1"/>
</dbReference>
<sequence>MTKQQNWWVTLGLLLVLGWTPWAKGATYTHALGETHLDKTPQRIVVLGFASLDLLQRLAIKPVGVTQTLLPEYLASFADASYVHAGSLSEPDFETIFELAPDLIIIEGRMAGAYQDLSQIAPTYIFMPDAQNYWSSVQQGWRDIGAMLNKSTEVERLIDSVQQQMSTLQAKVKAQPLSTLMVMNNGNKIAMFGPNSRFGLIYRELGFPSVSHDTSANGPHGHLISFEYIAQQAPQILFVMDREQAIGRAQGMAKKQFDNPLMAKTPAAQFHRLIFLNPSVWYLATGGVTATELMLADLNQAFIAPQVALTQSKQAMHSQSR</sequence>
<evidence type="ECO:0000256" key="3">
    <source>
        <dbReference type="ARBA" id="ARBA00022448"/>
    </source>
</evidence>
<dbReference type="Proteomes" id="UP000838672">
    <property type="component" value="Unassembled WGS sequence"/>
</dbReference>
<keyword evidence="5" id="KW-0732">Signal</keyword>
<dbReference type="Pfam" id="PF01497">
    <property type="entry name" value="Peripla_BP_2"/>
    <property type="match status" value="1"/>
</dbReference>
<evidence type="ECO:0000256" key="1">
    <source>
        <dbReference type="ARBA" id="ARBA00004196"/>
    </source>
</evidence>
<comment type="caution">
    <text evidence="7">The sequence shown here is derived from an EMBL/GenBank/DDBJ whole genome shotgun (WGS) entry which is preliminary data.</text>
</comment>
<keyword evidence="4" id="KW-0408">Iron</keyword>
<keyword evidence="4" id="KW-0410">Iron transport</keyword>